<gene>
    <name evidence="2" type="ORF">SAMN04488548_136281</name>
</gene>
<dbReference type="InterPro" id="IPR036388">
    <property type="entry name" value="WH-like_DNA-bd_sf"/>
</dbReference>
<evidence type="ECO:0000313" key="2">
    <source>
        <dbReference type="EMBL" id="SDU79841.1"/>
    </source>
</evidence>
<dbReference type="EMBL" id="FNLM01000036">
    <property type="protein sequence ID" value="SDU79841.1"/>
    <property type="molecule type" value="Genomic_DNA"/>
</dbReference>
<reference evidence="2 3" key="1">
    <citation type="submission" date="2016-10" db="EMBL/GenBank/DDBJ databases">
        <authorList>
            <person name="de Groot N.N."/>
        </authorList>
    </citation>
    <scope>NUCLEOTIDE SEQUENCE [LARGE SCALE GENOMIC DNA]</scope>
    <source>
        <strain evidence="2 3">DSM 44215</strain>
    </source>
</reference>
<dbReference type="AlphaFoldDB" id="A0A1H2LGY5"/>
<dbReference type="OrthoDB" id="2270427at2"/>
<dbReference type="Proteomes" id="UP000183180">
    <property type="component" value="Unassembled WGS sequence"/>
</dbReference>
<evidence type="ECO:0000259" key="1">
    <source>
        <dbReference type="Pfam" id="PF07848"/>
    </source>
</evidence>
<dbReference type="RefSeq" id="WP_159441587.1">
    <property type="nucleotide sequence ID" value="NZ_FNLM01000036.1"/>
</dbReference>
<proteinExistence type="predicted"/>
<name>A0A1H2LGY5_9ACTN</name>
<sequence length="107" mass="11457">MAESPAQTDITSLERRTLGTAQTTLLDILGDMVHPDDVAIPTAAFLAVMRDAGFSEPAVRQSIARGSSAGWIAKERNGRNTSWRLTPAGQTLVEDGIPGGRTARRRP</sequence>
<dbReference type="Pfam" id="PF07848">
    <property type="entry name" value="PaaX"/>
    <property type="match status" value="1"/>
</dbReference>
<accession>A0A1H2LGY5</accession>
<feature type="domain" description="Transcriptional repressor PaaX-like N-terminal" evidence="1">
    <location>
        <begin position="21"/>
        <end position="87"/>
    </location>
</feature>
<dbReference type="InterPro" id="IPR012906">
    <property type="entry name" value="PaaX-like_N"/>
</dbReference>
<dbReference type="STRING" id="158898.SAMN04488548_136281"/>
<organism evidence="2 3">
    <name type="scientific">Gordonia westfalica</name>
    <dbReference type="NCBI Taxonomy" id="158898"/>
    <lineage>
        <taxon>Bacteria</taxon>
        <taxon>Bacillati</taxon>
        <taxon>Actinomycetota</taxon>
        <taxon>Actinomycetes</taxon>
        <taxon>Mycobacteriales</taxon>
        <taxon>Gordoniaceae</taxon>
        <taxon>Gordonia</taxon>
    </lineage>
</organism>
<dbReference type="Gene3D" id="1.10.10.10">
    <property type="entry name" value="Winged helix-like DNA-binding domain superfamily/Winged helix DNA-binding domain"/>
    <property type="match status" value="1"/>
</dbReference>
<evidence type="ECO:0000313" key="3">
    <source>
        <dbReference type="Proteomes" id="UP000183180"/>
    </source>
</evidence>
<protein>
    <submittedName>
        <fullName evidence="2">PaaX-like protein</fullName>
    </submittedName>
</protein>